<evidence type="ECO:0000313" key="15">
    <source>
        <dbReference type="EMBL" id="HDI83565.1"/>
    </source>
</evidence>
<dbReference type="InterPro" id="IPR006200">
    <property type="entry name" value="LexA"/>
</dbReference>
<evidence type="ECO:0000256" key="10">
    <source>
        <dbReference type="ARBA" id="ARBA00023204"/>
    </source>
</evidence>
<dbReference type="AlphaFoldDB" id="A0A7C0ZIY3"/>
<keyword evidence="2" id="KW-0678">Repressor</keyword>
<evidence type="ECO:0000256" key="3">
    <source>
        <dbReference type="ARBA" id="ARBA00022705"/>
    </source>
</evidence>
<evidence type="ECO:0000259" key="14">
    <source>
        <dbReference type="Pfam" id="PF01726"/>
    </source>
</evidence>
<dbReference type="InterPro" id="IPR036286">
    <property type="entry name" value="LexA/Signal_pep-like_sf"/>
</dbReference>
<dbReference type="InterPro" id="IPR050077">
    <property type="entry name" value="LexA_repressor"/>
</dbReference>
<keyword evidence="7" id="KW-0805">Transcription regulation</keyword>
<keyword evidence="3" id="KW-0235">DNA replication</keyword>
<dbReference type="EMBL" id="DQWE01000342">
    <property type="protein sequence ID" value="HDI83565.1"/>
    <property type="molecule type" value="Genomic_DNA"/>
</dbReference>
<dbReference type="GO" id="GO:0009432">
    <property type="term" value="P:SOS response"/>
    <property type="evidence" value="ECO:0007669"/>
    <property type="project" value="UniProtKB-KW"/>
</dbReference>
<keyword evidence="9" id="KW-0804">Transcription</keyword>
<dbReference type="InterPro" id="IPR006197">
    <property type="entry name" value="Peptidase_S24_LexA"/>
</dbReference>
<dbReference type="GO" id="GO:0006260">
    <property type="term" value="P:DNA replication"/>
    <property type="evidence" value="ECO:0007669"/>
    <property type="project" value="UniProtKB-KW"/>
</dbReference>
<name>A0A7C0ZIY3_UNCW3</name>
<keyword evidence="8" id="KW-0238">DNA-binding</keyword>
<evidence type="ECO:0000256" key="1">
    <source>
        <dbReference type="ARBA" id="ARBA00007484"/>
    </source>
</evidence>
<feature type="domain" description="LexA repressor DNA-binding" evidence="14">
    <location>
        <begin position="5"/>
        <end position="61"/>
    </location>
</feature>
<dbReference type="PANTHER" id="PTHR33516">
    <property type="entry name" value="LEXA REPRESSOR"/>
    <property type="match status" value="1"/>
</dbReference>
<dbReference type="CDD" id="cd06529">
    <property type="entry name" value="S24_LexA-like"/>
    <property type="match status" value="1"/>
</dbReference>
<proteinExistence type="inferred from homology"/>
<comment type="caution">
    <text evidence="15">The sequence shown here is derived from an EMBL/GenBank/DDBJ whole genome shotgun (WGS) entry which is preliminary data.</text>
</comment>
<dbReference type="Gene3D" id="1.10.10.10">
    <property type="entry name" value="Winged helix-like DNA-binding domain superfamily/Winged helix DNA-binding domain"/>
    <property type="match status" value="1"/>
</dbReference>
<dbReference type="GO" id="GO:0003677">
    <property type="term" value="F:DNA binding"/>
    <property type="evidence" value="ECO:0007669"/>
    <property type="project" value="UniProtKB-KW"/>
</dbReference>
<dbReference type="InterPro" id="IPR036388">
    <property type="entry name" value="WH-like_DNA-bd_sf"/>
</dbReference>
<dbReference type="EC" id="3.4.21.88" evidence="15"/>
<evidence type="ECO:0000256" key="11">
    <source>
        <dbReference type="ARBA" id="ARBA00023236"/>
    </source>
</evidence>
<dbReference type="InterPro" id="IPR006199">
    <property type="entry name" value="LexA_DNA-bd_dom"/>
</dbReference>
<dbReference type="InterPro" id="IPR015927">
    <property type="entry name" value="Peptidase_S24_S26A/B/C"/>
</dbReference>
<comment type="similarity">
    <text evidence="1 12">Belongs to the peptidase S24 family.</text>
</comment>
<evidence type="ECO:0000256" key="4">
    <source>
        <dbReference type="ARBA" id="ARBA00022763"/>
    </source>
</evidence>
<keyword evidence="11" id="KW-0742">SOS response</keyword>
<dbReference type="Pfam" id="PF00717">
    <property type="entry name" value="Peptidase_S24"/>
    <property type="match status" value="1"/>
</dbReference>
<dbReference type="NCBIfam" id="TIGR00498">
    <property type="entry name" value="lexA"/>
    <property type="match status" value="1"/>
</dbReference>
<dbReference type="SUPFAM" id="SSF46785">
    <property type="entry name" value="Winged helix' DNA-binding domain"/>
    <property type="match status" value="1"/>
</dbReference>
<keyword evidence="5 12" id="KW-0378">Hydrolase</keyword>
<evidence type="ECO:0000256" key="7">
    <source>
        <dbReference type="ARBA" id="ARBA00023015"/>
    </source>
</evidence>
<dbReference type="GO" id="GO:0006281">
    <property type="term" value="P:DNA repair"/>
    <property type="evidence" value="ECO:0007669"/>
    <property type="project" value="UniProtKB-KW"/>
</dbReference>
<dbReference type="Pfam" id="PF01726">
    <property type="entry name" value="LexA_DNA_bind"/>
    <property type="match status" value="1"/>
</dbReference>
<evidence type="ECO:0000256" key="2">
    <source>
        <dbReference type="ARBA" id="ARBA00022491"/>
    </source>
</evidence>
<keyword evidence="6 12" id="KW-0068">Autocatalytic cleavage</keyword>
<sequence length="184" mass="20470">MDTRSKILRFLREFIAENGFPPTVREIASHLGFRSTKAVKVHLDIMAGEGLIRKVPGRARGIEPVERGLPVLGSVPAGQPVLRYENVEDWFDPFIWKDCFLLRVEGDSMIGAGIMDGDLVVVSPDTASEPGEIVVARVEGEVTVKRLIKKEGEYLLKPENPDYQVIEGPFELVGRVVGVLRRFS</sequence>
<dbReference type="GO" id="GO:0004252">
    <property type="term" value="F:serine-type endopeptidase activity"/>
    <property type="evidence" value="ECO:0007669"/>
    <property type="project" value="UniProtKB-EC"/>
</dbReference>
<reference evidence="15" key="1">
    <citation type="journal article" date="2020" name="mSystems">
        <title>Genome- and Community-Level Interaction Insights into Carbon Utilization and Element Cycling Functions of Hydrothermarchaeota in Hydrothermal Sediment.</title>
        <authorList>
            <person name="Zhou Z."/>
            <person name="Liu Y."/>
            <person name="Xu W."/>
            <person name="Pan J."/>
            <person name="Luo Z.H."/>
            <person name="Li M."/>
        </authorList>
    </citation>
    <scope>NUCLEOTIDE SEQUENCE [LARGE SCALE GENOMIC DNA]</scope>
    <source>
        <strain evidence="15">HyVt-102</strain>
    </source>
</reference>
<dbReference type="GO" id="GO:0045892">
    <property type="term" value="P:negative regulation of DNA-templated transcription"/>
    <property type="evidence" value="ECO:0007669"/>
    <property type="project" value="InterPro"/>
</dbReference>
<dbReference type="Proteomes" id="UP000885847">
    <property type="component" value="Unassembled WGS sequence"/>
</dbReference>
<keyword evidence="4" id="KW-0227">DNA damage</keyword>
<feature type="domain" description="Peptidase S24/S26A/S26B/S26C" evidence="13">
    <location>
        <begin position="70"/>
        <end position="177"/>
    </location>
</feature>
<evidence type="ECO:0000256" key="5">
    <source>
        <dbReference type="ARBA" id="ARBA00022801"/>
    </source>
</evidence>
<dbReference type="PANTHER" id="PTHR33516:SF2">
    <property type="entry name" value="LEXA REPRESSOR-RELATED"/>
    <property type="match status" value="1"/>
</dbReference>
<evidence type="ECO:0000256" key="6">
    <source>
        <dbReference type="ARBA" id="ARBA00022813"/>
    </source>
</evidence>
<accession>A0A7C0ZIY3</accession>
<gene>
    <name evidence="15" type="primary">lexA</name>
    <name evidence="15" type="ORF">ENF18_07240</name>
</gene>
<dbReference type="GO" id="GO:0006508">
    <property type="term" value="P:proteolysis"/>
    <property type="evidence" value="ECO:0007669"/>
    <property type="project" value="InterPro"/>
</dbReference>
<organism evidence="15">
    <name type="scientific">candidate division WOR-3 bacterium</name>
    <dbReference type="NCBI Taxonomy" id="2052148"/>
    <lineage>
        <taxon>Bacteria</taxon>
        <taxon>Bacteria division WOR-3</taxon>
    </lineage>
</organism>
<dbReference type="Gene3D" id="2.10.109.10">
    <property type="entry name" value="Umud Fragment, subunit A"/>
    <property type="match status" value="1"/>
</dbReference>
<evidence type="ECO:0000256" key="8">
    <source>
        <dbReference type="ARBA" id="ARBA00023125"/>
    </source>
</evidence>
<evidence type="ECO:0000256" key="9">
    <source>
        <dbReference type="ARBA" id="ARBA00023163"/>
    </source>
</evidence>
<dbReference type="SUPFAM" id="SSF51306">
    <property type="entry name" value="LexA/Signal peptidase"/>
    <property type="match status" value="1"/>
</dbReference>
<dbReference type="InterPro" id="IPR036390">
    <property type="entry name" value="WH_DNA-bd_sf"/>
</dbReference>
<evidence type="ECO:0000256" key="12">
    <source>
        <dbReference type="RuleBase" id="RU003991"/>
    </source>
</evidence>
<evidence type="ECO:0000259" key="13">
    <source>
        <dbReference type="Pfam" id="PF00717"/>
    </source>
</evidence>
<protein>
    <submittedName>
        <fullName evidence="15">Repressor LexA</fullName>
        <ecNumber evidence="15">3.4.21.88</ecNumber>
    </submittedName>
</protein>
<dbReference type="InterPro" id="IPR039418">
    <property type="entry name" value="LexA-like"/>
</dbReference>
<dbReference type="PRINTS" id="PR00726">
    <property type="entry name" value="LEXASERPTASE"/>
</dbReference>
<keyword evidence="10" id="KW-0234">DNA repair</keyword>